<reference evidence="3" key="1">
    <citation type="submission" date="2017-03" db="EMBL/GenBank/DDBJ databases">
        <title>Phytopthora megakarya and P. palmivora, two closely related causual agents of cacao black pod achieved similar genome size and gene model numbers by different mechanisms.</title>
        <authorList>
            <person name="Ali S."/>
            <person name="Shao J."/>
            <person name="Larry D.J."/>
            <person name="Kronmiller B."/>
            <person name="Shen D."/>
            <person name="Strem M.D."/>
            <person name="Melnick R.L."/>
            <person name="Guiltinan M.J."/>
            <person name="Tyler B.M."/>
            <person name="Meinhardt L.W."/>
            <person name="Bailey B.A."/>
        </authorList>
    </citation>
    <scope>NUCLEOTIDE SEQUENCE [LARGE SCALE GENOMIC DNA]</scope>
    <source>
        <strain evidence="3">zdho120</strain>
    </source>
</reference>
<dbReference type="Pfam" id="PF21056">
    <property type="entry name" value="ZSWIM1-3_RNaseH-like"/>
    <property type="match status" value="1"/>
</dbReference>
<sequence length="193" mass="21639">MVTAGSFRLVLVVLMQFHTHNHETKTRVAFSYLKTKSLPLEKRDPEYVALLADAKVSSKHINAFTCAAIMPQQTRNLIREIMGKASGEDCLKRMLLELVQLDRCDVLMMQEHMDVTCGIVMQTKLQKLMFAQWGQTLAMDFIHGTNNLGYHEVALRLYSNHIGSLVVTTATGRGFTVFEFLCLSQQASAVATA</sequence>
<evidence type="ECO:0000313" key="3">
    <source>
        <dbReference type="Proteomes" id="UP000198211"/>
    </source>
</evidence>
<dbReference type="OrthoDB" id="124342at2759"/>
<proteinExistence type="predicted"/>
<feature type="domain" description="ZSWIM1/3 RNaseH-like" evidence="1">
    <location>
        <begin position="111"/>
        <end position="192"/>
    </location>
</feature>
<name>A0A225WJJ0_9STRA</name>
<dbReference type="EMBL" id="NBNE01000677">
    <property type="protein sequence ID" value="OWZ17886.1"/>
    <property type="molecule type" value="Genomic_DNA"/>
</dbReference>
<comment type="caution">
    <text evidence="2">The sequence shown here is derived from an EMBL/GenBank/DDBJ whole genome shotgun (WGS) entry which is preliminary data.</text>
</comment>
<keyword evidence="3" id="KW-1185">Reference proteome</keyword>
<organism evidence="2 3">
    <name type="scientific">Phytophthora megakarya</name>
    <dbReference type="NCBI Taxonomy" id="4795"/>
    <lineage>
        <taxon>Eukaryota</taxon>
        <taxon>Sar</taxon>
        <taxon>Stramenopiles</taxon>
        <taxon>Oomycota</taxon>
        <taxon>Peronosporomycetes</taxon>
        <taxon>Peronosporales</taxon>
        <taxon>Peronosporaceae</taxon>
        <taxon>Phytophthora</taxon>
    </lineage>
</organism>
<dbReference type="InterPro" id="IPR048324">
    <property type="entry name" value="ZSWIM1-3_RNaseH-like"/>
</dbReference>
<protein>
    <recommendedName>
        <fullName evidence="1">ZSWIM1/3 RNaseH-like domain-containing protein</fullName>
    </recommendedName>
</protein>
<dbReference type="Proteomes" id="UP000198211">
    <property type="component" value="Unassembled WGS sequence"/>
</dbReference>
<accession>A0A225WJJ0</accession>
<evidence type="ECO:0000259" key="1">
    <source>
        <dbReference type="Pfam" id="PF21056"/>
    </source>
</evidence>
<evidence type="ECO:0000313" key="2">
    <source>
        <dbReference type="EMBL" id="OWZ17886.1"/>
    </source>
</evidence>
<gene>
    <name evidence="2" type="ORF">PHMEG_0008116</name>
</gene>
<dbReference type="AlphaFoldDB" id="A0A225WJJ0"/>